<feature type="compositionally biased region" description="Low complexity" evidence="1">
    <location>
        <begin position="179"/>
        <end position="193"/>
    </location>
</feature>
<feature type="region of interest" description="Disordered" evidence="1">
    <location>
        <begin position="179"/>
        <end position="200"/>
    </location>
</feature>
<dbReference type="EMBL" id="JAEHOE010000240">
    <property type="protein sequence ID" value="KAG2482240.1"/>
    <property type="molecule type" value="Genomic_DNA"/>
</dbReference>
<dbReference type="AlphaFoldDB" id="A0A835XJH1"/>
<comment type="caution">
    <text evidence="3">The sequence shown here is derived from an EMBL/GenBank/DDBJ whole genome shotgun (WGS) entry which is preliminary data.</text>
</comment>
<dbReference type="GO" id="GO:0005576">
    <property type="term" value="C:extracellular region"/>
    <property type="evidence" value="ECO:0007669"/>
    <property type="project" value="InterPro"/>
</dbReference>
<reference evidence="3" key="1">
    <citation type="journal article" date="2020" name="bioRxiv">
        <title>Comparative genomics of Chlamydomonas.</title>
        <authorList>
            <person name="Craig R.J."/>
            <person name="Hasan A.R."/>
            <person name="Ness R.W."/>
            <person name="Keightley P.D."/>
        </authorList>
    </citation>
    <scope>NUCLEOTIDE SEQUENCE</scope>
    <source>
        <strain evidence="3">CCAP 11/70</strain>
    </source>
</reference>
<proteinExistence type="predicted"/>
<name>A0A835XJH1_9CHLO</name>
<evidence type="ECO:0000256" key="1">
    <source>
        <dbReference type="SAM" id="MobiDB-lite"/>
    </source>
</evidence>
<feature type="signal peptide" evidence="2">
    <location>
        <begin position="1"/>
        <end position="17"/>
    </location>
</feature>
<evidence type="ECO:0000313" key="4">
    <source>
        <dbReference type="Proteomes" id="UP000612055"/>
    </source>
</evidence>
<dbReference type="GO" id="GO:0005179">
    <property type="term" value="F:hormone activity"/>
    <property type="evidence" value="ECO:0007669"/>
    <property type="project" value="InterPro"/>
</dbReference>
<dbReference type="Proteomes" id="UP000612055">
    <property type="component" value="Unassembled WGS sequence"/>
</dbReference>
<keyword evidence="2" id="KW-0732">Signal</keyword>
<accession>A0A835XJH1</accession>
<dbReference type="InterPro" id="IPR018116">
    <property type="entry name" value="Somatotropin_CS"/>
</dbReference>
<evidence type="ECO:0000313" key="3">
    <source>
        <dbReference type="EMBL" id="KAG2482240.1"/>
    </source>
</evidence>
<protein>
    <submittedName>
        <fullName evidence="3">Uncharacterized protein</fullName>
    </submittedName>
</protein>
<gene>
    <name evidence="3" type="ORF">HYH03_018823</name>
</gene>
<feature type="chain" id="PRO_5033010191" evidence="2">
    <location>
        <begin position="18"/>
        <end position="200"/>
    </location>
</feature>
<sequence>MLQAGSRLAALAAAAAAADVGGPSGPASARLLGNCLAHINLLCRTDEYGSPLLEARLLALQPHRLAAAACKLLCAWRDPAAATPQGAAGAASTDGDQKAPARPVPTAAWPTVLPRLSMALAKMAAHSLHLASLVRSWLLPPHGDSGGVTAACCYEAEAAARGCLAQAWPLAMRSRAAAAARAEGSSRAGPASSGAGGRRR</sequence>
<organism evidence="3 4">
    <name type="scientific">Edaphochlamys debaryana</name>
    <dbReference type="NCBI Taxonomy" id="47281"/>
    <lineage>
        <taxon>Eukaryota</taxon>
        <taxon>Viridiplantae</taxon>
        <taxon>Chlorophyta</taxon>
        <taxon>core chlorophytes</taxon>
        <taxon>Chlorophyceae</taxon>
        <taxon>CS clade</taxon>
        <taxon>Chlamydomonadales</taxon>
        <taxon>Chlamydomonadales incertae sedis</taxon>
        <taxon>Edaphochlamys</taxon>
    </lineage>
</organism>
<dbReference type="PROSITE" id="PS00266">
    <property type="entry name" value="SOMATOTROPIN_1"/>
    <property type="match status" value="1"/>
</dbReference>
<evidence type="ECO:0000256" key="2">
    <source>
        <dbReference type="SAM" id="SignalP"/>
    </source>
</evidence>
<feature type="region of interest" description="Disordered" evidence="1">
    <location>
        <begin position="85"/>
        <end position="104"/>
    </location>
</feature>
<keyword evidence="4" id="KW-1185">Reference proteome</keyword>